<feature type="transmembrane region" description="Helical" evidence="7">
    <location>
        <begin position="153"/>
        <end position="172"/>
    </location>
</feature>
<dbReference type="InterPro" id="IPR032880">
    <property type="entry name" value="CSC1/OSCA1-like_N"/>
</dbReference>
<feature type="transmembrane region" description="Helical" evidence="7">
    <location>
        <begin position="446"/>
        <end position="470"/>
    </location>
</feature>
<evidence type="ECO:0000259" key="8">
    <source>
        <dbReference type="Pfam" id="PF02714"/>
    </source>
</evidence>
<dbReference type="OrthoDB" id="1689567at2759"/>
<evidence type="ECO:0000256" key="1">
    <source>
        <dbReference type="ARBA" id="ARBA00004141"/>
    </source>
</evidence>
<feature type="transmembrane region" description="Helical" evidence="7">
    <location>
        <begin position="490"/>
        <end position="511"/>
    </location>
</feature>
<evidence type="ECO:0000259" key="10">
    <source>
        <dbReference type="Pfam" id="PF14703"/>
    </source>
</evidence>
<feature type="transmembrane region" description="Helical" evidence="7">
    <location>
        <begin position="706"/>
        <end position="728"/>
    </location>
</feature>
<dbReference type="Proteomes" id="UP000243217">
    <property type="component" value="Unassembled WGS sequence"/>
</dbReference>
<evidence type="ECO:0000313" key="11">
    <source>
        <dbReference type="EMBL" id="OQS02800.1"/>
    </source>
</evidence>
<evidence type="ECO:0000313" key="12">
    <source>
        <dbReference type="Proteomes" id="UP000243217"/>
    </source>
</evidence>
<feature type="transmembrane region" description="Helical" evidence="7">
    <location>
        <begin position="662"/>
        <end position="680"/>
    </location>
</feature>
<protein>
    <recommendedName>
        <fullName evidence="13">Transmembrane protein</fullName>
    </recommendedName>
</protein>
<feature type="transmembrane region" description="Helical" evidence="7">
    <location>
        <begin position="523"/>
        <end position="544"/>
    </location>
</feature>
<accession>A0A1V9ZYD6</accession>
<feature type="transmembrane region" description="Helical" evidence="7">
    <location>
        <begin position="556"/>
        <end position="576"/>
    </location>
</feature>
<feature type="domain" description="CSC1/OSCA1-like N-terminal transmembrane" evidence="9">
    <location>
        <begin position="18"/>
        <end position="172"/>
    </location>
</feature>
<feature type="transmembrane region" description="Helical" evidence="7">
    <location>
        <begin position="605"/>
        <end position="632"/>
    </location>
</feature>
<comment type="similarity">
    <text evidence="2">Belongs to the CSC1 (TC 1.A.17) family.</text>
</comment>
<dbReference type="Pfam" id="PF13967">
    <property type="entry name" value="RSN1_TM"/>
    <property type="match status" value="1"/>
</dbReference>
<proteinExistence type="inferred from homology"/>
<organism evidence="11 12">
    <name type="scientific">Thraustotheca clavata</name>
    <dbReference type="NCBI Taxonomy" id="74557"/>
    <lineage>
        <taxon>Eukaryota</taxon>
        <taxon>Sar</taxon>
        <taxon>Stramenopiles</taxon>
        <taxon>Oomycota</taxon>
        <taxon>Saprolegniomycetes</taxon>
        <taxon>Saprolegniales</taxon>
        <taxon>Achlyaceae</taxon>
        <taxon>Thraustotheca</taxon>
    </lineage>
</organism>
<evidence type="ECO:0008006" key="13">
    <source>
        <dbReference type="Google" id="ProtNLM"/>
    </source>
</evidence>
<dbReference type="InterPro" id="IPR003864">
    <property type="entry name" value="CSC1/OSCA1-like_7TM"/>
</dbReference>
<keyword evidence="12" id="KW-1185">Reference proteome</keyword>
<gene>
    <name evidence="11" type="ORF">THRCLA_04868</name>
</gene>
<feature type="domain" description="CSC1/OSCA1-like cytosolic" evidence="10">
    <location>
        <begin position="193"/>
        <end position="298"/>
    </location>
</feature>
<keyword evidence="5 7" id="KW-1133">Transmembrane helix</keyword>
<dbReference type="GO" id="GO:0005886">
    <property type="term" value="C:plasma membrane"/>
    <property type="evidence" value="ECO:0007669"/>
    <property type="project" value="TreeGrafter"/>
</dbReference>
<name>A0A1V9ZYD6_9STRA</name>
<feature type="transmembrane region" description="Helical" evidence="7">
    <location>
        <begin position="405"/>
        <end position="426"/>
    </location>
</feature>
<feature type="transmembrane region" description="Helical" evidence="7">
    <location>
        <begin position="103"/>
        <end position="122"/>
    </location>
</feature>
<evidence type="ECO:0000256" key="7">
    <source>
        <dbReference type="SAM" id="Phobius"/>
    </source>
</evidence>
<keyword evidence="3" id="KW-0813">Transport</keyword>
<evidence type="ECO:0000256" key="5">
    <source>
        <dbReference type="ARBA" id="ARBA00022989"/>
    </source>
</evidence>
<sequence length="817" mass="92508">MSDSTTSVRVDSDSDRAVLLSIEIYYALFIVAFVLFEVLSPKLTSYFNCRAQDPKSSCPLAEQVYGFGGWICPVLNASDDEIMEFCGLDALVYLRFLKLARKIAFMAILMSFGLLPIYATAIKPEGQTNSTSKALIARLAMANIHVNLDPNRLWAPVIAGCVITIYTLSLLMPEYKVYVSRRHEYLSRDSVQQYTVIMNDLPSHLRTHQSLQKYLDRLFPKMVDSVHMAMECKELETQVAKREYIRNALERAMVQAALSGNRPTTAFNRGKVDAIDHFTQLLDKLNISICAEIETLRSFQVRIHEAMNDDSLEDAVCVSSMHNTEEDMATFTDSIPVETMMTFMRPSAFVTFSTLQATQSALQMLQTDNPAQMTVRPAPDTAEIIWENLGGTLNTISSWQLASTLLSLVIIVLWSFPTIFVTTIGSADQWRSQLISINRTLEDHPWLIGFFKQFSPLGLAALTALSHYVFSALSRREGLASQTEVDASTFSKLVIFQFIQTFAVALLSGSANSLLPQLLESPYQFVTIFSEALAIQAWLFISYITILTGIGLTLKLFRAMSLITGFLYYCFAPRLTPRERRSPYKWLAPMSNIEPCPQSTLLPSYFLVLLLVFVFGPITPLVSYFAALYFFLSEIVYRRLFFFVYAPGRFTTGVYWPSMYKFIIRALYLSQVILIALMWVKVSDAWTNRVIANSSSNVSPSIFEEYAYAFAIAPSVVVSFLPLITYVVDHRIQTLYPRAARYLPLVDCCRIDAVRTNYTRIRASLDNHHDSSMYIQPALRSVIALRPEFTFAQAQRIFKPNHLQESHANYESMVEEA</sequence>
<keyword evidence="6 7" id="KW-0472">Membrane</keyword>
<evidence type="ECO:0000256" key="4">
    <source>
        <dbReference type="ARBA" id="ARBA00022692"/>
    </source>
</evidence>
<dbReference type="PANTHER" id="PTHR13018">
    <property type="entry name" value="PROBABLE MEMBRANE PROTEIN DUF221-RELATED"/>
    <property type="match status" value="1"/>
</dbReference>
<feature type="transmembrane region" description="Helical" evidence="7">
    <location>
        <begin position="17"/>
        <end position="36"/>
    </location>
</feature>
<evidence type="ECO:0000256" key="6">
    <source>
        <dbReference type="ARBA" id="ARBA00023136"/>
    </source>
</evidence>
<dbReference type="GO" id="GO:0005227">
    <property type="term" value="F:calcium-activated cation channel activity"/>
    <property type="evidence" value="ECO:0007669"/>
    <property type="project" value="InterPro"/>
</dbReference>
<evidence type="ECO:0000256" key="3">
    <source>
        <dbReference type="ARBA" id="ARBA00022448"/>
    </source>
</evidence>
<dbReference type="AlphaFoldDB" id="A0A1V9ZYD6"/>
<dbReference type="EMBL" id="JNBS01001076">
    <property type="protein sequence ID" value="OQS02800.1"/>
    <property type="molecule type" value="Genomic_DNA"/>
</dbReference>
<reference evidence="11 12" key="1">
    <citation type="journal article" date="2014" name="Genome Biol. Evol.">
        <title>The secreted proteins of Achlya hypogyna and Thraustotheca clavata identify the ancestral oomycete secretome and reveal gene acquisitions by horizontal gene transfer.</title>
        <authorList>
            <person name="Misner I."/>
            <person name="Blouin N."/>
            <person name="Leonard G."/>
            <person name="Richards T.A."/>
            <person name="Lane C.E."/>
        </authorList>
    </citation>
    <scope>NUCLEOTIDE SEQUENCE [LARGE SCALE GENOMIC DNA]</scope>
    <source>
        <strain evidence="11 12">ATCC 34112</strain>
    </source>
</reference>
<evidence type="ECO:0000256" key="2">
    <source>
        <dbReference type="ARBA" id="ARBA00007779"/>
    </source>
</evidence>
<dbReference type="PANTHER" id="PTHR13018:SF5">
    <property type="entry name" value="RE44586P"/>
    <property type="match status" value="1"/>
</dbReference>
<evidence type="ECO:0000259" key="9">
    <source>
        <dbReference type="Pfam" id="PF13967"/>
    </source>
</evidence>
<dbReference type="InterPro" id="IPR027815">
    <property type="entry name" value="CSC1/OSCA1-like_cyt"/>
</dbReference>
<dbReference type="Pfam" id="PF02714">
    <property type="entry name" value="RSN1_7TM"/>
    <property type="match status" value="1"/>
</dbReference>
<dbReference type="InterPro" id="IPR045122">
    <property type="entry name" value="Csc1-like"/>
</dbReference>
<comment type="caution">
    <text evidence="11">The sequence shown here is derived from an EMBL/GenBank/DDBJ whole genome shotgun (WGS) entry which is preliminary data.</text>
</comment>
<dbReference type="Pfam" id="PF14703">
    <property type="entry name" value="PHM7_cyt"/>
    <property type="match status" value="2"/>
</dbReference>
<feature type="domain" description="CSC1/OSCA1-like 7TM region" evidence="8">
    <location>
        <begin position="401"/>
        <end position="678"/>
    </location>
</feature>
<keyword evidence="4 7" id="KW-0812">Transmembrane</keyword>
<comment type="subcellular location">
    <subcellularLocation>
        <location evidence="1">Membrane</location>
        <topology evidence="1">Multi-pass membrane protein</topology>
    </subcellularLocation>
</comment>
<feature type="domain" description="CSC1/OSCA1-like cytosolic" evidence="10">
    <location>
        <begin position="344"/>
        <end position="388"/>
    </location>
</feature>